<feature type="region of interest" description="Disordered" evidence="1">
    <location>
        <begin position="281"/>
        <end position="308"/>
    </location>
</feature>
<organism evidence="2 3">
    <name type="scientific">Catenuloplanes niger</name>
    <dbReference type="NCBI Taxonomy" id="587534"/>
    <lineage>
        <taxon>Bacteria</taxon>
        <taxon>Bacillati</taxon>
        <taxon>Actinomycetota</taxon>
        <taxon>Actinomycetes</taxon>
        <taxon>Micromonosporales</taxon>
        <taxon>Micromonosporaceae</taxon>
        <taxon>Catenuloplanes</taxon>
    </lineage>
</organism>
<evidence type="ECO:0000313" key="3">
    <source>
        <dbReference type="Proteomes" id="UP001183629"/>
    </source>
</evidence>
<dbReference type="RefSeq" id="WP_310407777.1">
    <property type="nucleotide sequence ID" value="NZ_JAVDYC010000001.1"/>
</dbReference>
<name>A0AAE3ZKJ7_9ACTN</name>
<gene>
    <name evidence="2" type="ORF">J2S44_000118</name>
</gene>
<accession>A0AAE3ZKJ7</accession>
<protein>
    <submittedName>
        <fullName evidence="2">Uncharacterized protein</fullName>
    </submittedName>
</protein>
<evidence type="ECO:0000256" key="1">
    <source>
        <dbReference type="SAM" id="MobiDB-lite"/>
    </source>
</evidence>
<comment type="caution">
    <text evidence="2">The sequence shown here is derived from an EMBL/GenBank/DDBJ whole genome shotgun (WGS) entry which is preliminary data.</text>
</comment>
<sequence>MSGDTGGWHYANPNTVPGALQRGLGRGAHQVASTSDASDLVTACLRRDYRWDRQVDERDVYLARLVRDLRMPIAPVITRLYEAPPRDSDDENAFTVALGVLEALGRADVDEAVEGVRRYVRHGARELRRRPPAPEFLDLAEDLADRSTAGHVHGVITKLGALALPAARRWAGTAGHPLTWTGLRLMAAHGDATDVPALVAGLDWLDARPDDRCGYDELAGGLARIGGPSAATTLQRLHRLWFSPHSYERASCLRAPATLDPAGAQRKIIEGLWGLRGRRPATGRAANAAGRSDPPTAAIPARRPHGDG</sequence>
<reference evidence="2 3" key="1">
    <citation type="submission" date="2023-07" db="EMBL/GenBank/DDBJ databases">
        <title>Sequencing the genomes of 1000 actinobacteria strains.</title>
        <authorList>
            <person name="Klenk H.-P."/>
        </authorList>
    </citation>
    <scope>NUCLEOTIDE SEQUENCE [LARGE SCALE GENOMIC DNA]</scope>
    <source>
        <strain evidence="2 3">DSM 44711</strain>
    </source>
</reference>
<keyword evidence="3" id="KW-1185">Reference proteome</keyword>
<proteinExistence type="predicted"/>
<evidence type="ECO:0000313" key="2">
    <source>
        <dbReference type="EMBL" id="MDR7319868.1"/>
    </source>
</evidence>
<dbReference type="AlphaFoldDB" id="A0AAE3ZKJ7"/>
<dbReference type="EMBL" id="JAVDYC010000001">
    <property type="protein sequence ID" value="MDR7319868.1"/>
    <property type="molecule type" value="Genomic_DNA"/>
</dbReference>
<dbReference type="Proteomes" id="UP001183629">
    <property type="component" value="Unassembled WGS sequence"/>
</dbReference>